<comment type="caution">
    <text evidence="2">The sequence shown here is derived from an EMBL/GenBank/DDBJ whole genome shotgun (WGS) entry which is preliminary data.</text>
</comment>
<organism evidence="2 3">
    <name type="scientific">Bradyrhizobium iriomotense</name>
    <dbReference type="NCBI Taxonomy" id="441950"/>
    <lineage>
        <taxon>Bacteria</taxon>
        <taxon>Pseudomonadati</taxon>
        <taxon>Pseudomonadota</taxon>
        <taxon>Alphaproteobacteria</taxon>
        <taxon>Hyphomicrobiales</taxon>
        <taxon>Nitrobacteraceae</taxon>
        <taxon>Bradyrhizobium</taxon>
    </lineage>
</organism>
<proteinExistence type="predicted"/>
<keyword evidence="3" id="KW-1185">Reference proteome</keyword>
<evidence type="ECO:0000313" key="2">
    <source>
        <dbReference type="EMBL" id="GLR90540.1"/>
    </source>
</evidence>
<evidence type="ECO:0000256" key="1">
    <source>
        <dbReference type="SAM" id="SignalP"/>
    </source>
</evidence>
<keyword evidence="1" id="KW-0732">Signal</keyword>
<name>A0ABQ6BA04_9BRAD</name>
<sequence>MVVWIRSLGVFAAMLLALQPAHARDRDGKYANSPLHEWFEQLASKKGRCCSDADGRALSDIDWDSQDGHYRAHIDGEWVDVPEDAVVTEPNRAGRTMVWCFWLDGHPQVICFMPGSMT</sequence>
<accession>A0ABQ6BA04</accession>
<feature type="chain" id="PRO_5045710987" evidence="1">
    <location>
        <begin position="24"/>
        <end position="118"/>
    </location>
</feature>
<gene>
    <name evidence="2" type="ORF">GCM10007857_72550</name>
</gene>
<dbReference type="EMBL" id="BSOW01000035">
    <property type="protein sequence ID" value="GLR90540.1"/>
    <property type="molecule type" value="Genomic_DNA"/>
</dbReference>
<evidence type="ECO:0000313" key="3">
    <source>
        <dbReference type="Proteomes" id="UP001156905"/>
    </source>
</evidence>
<reference evidence="3" key="1">
    <citation type="journal article" date="2019" name="Int. J. Syst. Evol. Microbiol.">
        <title>The Global Catalogue of Microorganisms (GCM) 10K type strain sequencing project: providing services to taxonomists for standard genome sequencing and annotation.</title>
        <authorList>
            <consortium name="The Broad Institute Genomics Platform"/>
            <consortium name="The Broad Institute Genome Sequencing Center for Infectious Disease"/>
            <person name="Wu L."/>
            <person name="Ma J."/>
        </authorList>
    </citation>
    <scope>NUCLEOTIDE SEQUENCE [LARGE SCALE GENOMIC DNA]</scope>
    <source>
        <strain evidence="3">NBRC 102520</strain>
    </source>
</reference>
<protein>
    <submittedName>
        <fullName evidence="2">Uncharacterized protein</fullName>
    </submittedName>
</protein>
<dbReference type="Proteomes" id="UP001156905">
    <property type="component" value="Unassembled WGS sequence"/>
</dbReference>
<feature type="signal peptide" evidence="1">
    <location>
        <begin position="1"/>
        <end position="23"/>
    </location>
</feature>